<dbReference type="EMBL" id="BMAW01045360">
    <property type="protein sequence ID" value="GFS49468.1"/>
    <property type="molecule type" value="Genomic_DNA"/>
</dbReference>
<keyword evidence="2 5" id="KW-0812">Transmembrane</keyword>
<feature type="transmembrane region" description="Helical" evidence="7">
    <location>
        <begin position="102"/>
        <end position="120"/>
    </location>
</feature>
<accession>A0A8X6MG77</accession>
<dbReference type="InterPro" id="IPR050578">
    <property type="entry name" value="MARVEL-CKLF_proteins"/>
</dbReference>
<feature type="transmembrane region" description="Helical" evidence="7">
    <location>
        <begin position="132"/>
        <end position="149"/>
    </location>
</feature>
<keyword evidence="3 7" id="KW-1133">Transmembrane helix</keyword>
<dbReference type="InterPro" id="IPR008253">
    <property type="entry name" value="Marvel"/>
</dbReference>
<evidence type="ECO:0000256" key="1">
    <source>
        <dbReference type="ARBA" id="ARBA00004141"/>
    </source>
</evidence>
<dbReference type="Proteomes" id="UP000887013">
    <property type="component" value="Unassembled WGS sequence"/>
</dbReference>
<comment type="subcellular location">
    <subcellularLocation>
        <location evidence="1">Membrane</location>
        <topology evidence="1">Multi-pass membrane protein</topology>
    </subcellularLocation>
</comment>
<proteinExistence type="predicted"/>
<evidence type="ECO:0000256" key="4">
    <source>
        <dbReference type="ARBA" id="ARBA00023136"/>
    </source>
</evidence>
<name>A0A8X6MG77_NEPPI</name>
<keyword evidence="10" id="KW-1185">Reference proteome</keyword>
<evidence type="ECO:0000256" key="3">
    <source>
        <dbReference type="ARBA" id="ARBA00022989"/>
    </source>
</evidence>
<evidence type="ECO:0000259" key="8">
    <source>
        <dbReference type="PROSITE" id="PS51225"/>
    </source>
</evidence>
<feature type="transmembrane region" description="Helical" evidence="7">
    <location>
        <begin position="34"/>
        <end position="51"/>
    </location>
</feature>
<feature type="compositionally biased region" description="Polar residues" evidence="6">
    <location>
        <begin position="161"/>
        <end position="180"/>
    </location>
</feature>
<dbReference type="AlphaFoldDB" id="A0A8X6MG77"/>
<evidence type="ECO:0000256" key="6">
    <source>
        <dbReference type="SAM" id="MobiDB-lite"/>
    </source>
</evidence>
<reference evidence="9" key="1">
    <citation type="submission" date="2020-08" db="EMBL/GenBank/DDBJ databases">
        <title>Multicomponent nature underlies the extraordinary mechanical properties of spider dragline silk.</title>
        <authorList>
            <person name="Kono N."/>
            <person name="Nakamura H."/>
            <person name="Mori M."/>
            <person name="Yoshida Y."/>
            <person name="Ohtoshi R."/>
            <person name="Malay A.D."/>
            <person name="Moran D.A.P."/>
            <person name="Tomita M."/>
            <person name="Numata K."/>
            <person name="Arakawa K."/>
        </authorList>
    </citation>
    <scope>NUCLEOTIDE SEQUENCE</scope>
</reference>
<organism evidence="9 10">
    <name type="scientific">Nephila pilipes</name>
    <name type="common">Giant wood spider</name>
    <name type="synonym">Nephila maculata</name>
    <dbReference type="NCBI Taxonomy" id="299642"/>
    <lineage>
        <taxon>Eukaryota</taxon>
        <taxon>Metazoa</taxon>
        <taxon>Ecdysozoa</taxon>
        <taxon>Arthropoda</taxon>
        <taxon>Chelicerata</taxon>
        <taxon>Arachnida</taxon>
        <taxon>Araneae</taxon>
        <taxon>Araneomorphae</taxon>
        <taxon>Entelegynae</taxon>
        <taxon>Araneoidea</taxon>
        <taxon>Nephilidae</taxon>
        <taxon>Nephila</taxon>
    </lineage>
</organism>
<evidence type="ECO:0000256" key="5">
    <source>
        <dbReference type="PROSITE-ProRule" id="PRU00581"/>
    </source>
</evidence>
<dbReference type="PANTHER" id="PTHR22776:SF49">
    <property type="entry name" value="MARVEL DOMAIN-CONTAINING PROTEIN"/>
    <property type="match status" value="1"/>
</dbReference>
<feature type="region of interest" description="Disordered" evidence="6">
    <location>
        <begin position="160"/>
        <end position="180"/>
    </location>
</feature>
<dbReference type="PANTHER" id="PTHR22776">
    <property type="entry name" value="MARVEL-CONTAINING POTENTIAL LIPID RAFT-ASSOCIATED PROTEIN"/>
    <property type="match status" value="1"/>
</dbReference>
<sequence length="180" mass="20063">MAVVNLEAQPPPPENTKRQYNFKFFKSNEGCTRIIEAVLSLAIIILLVAGYCELNTGRHGTMLFVLVVTLIESIFIMIFMAMRFDETVTMVDVPLSLLLNDGILTIFHFIIANLALLSIGSCPDSKGPRITAALFTLILLILMIAQNYFNYQRWQEKRNAQDSGKNSGTTITESSPTVLT</sequence>
<dbReference type="GO" id="GO:0016020">
    <property type="term" value="C:membrane"/>
    <property type="evidence" value="ECO:0007669"/>
    <property type="project" value="UniProtKB-SubCell"/>
</dbReference>
<evidence type="ECO:0000256" key="2">
    <source>
        <dbReference type="ARBA" id="ARBA00022692"/>
    </source>
</evidence>
<feature type="transmembrane region" description="Helical" evidence="7">
    <location>
        <begin position="63"/>
        <end position="82"/>
    </location>
</feature>
<evidence type="ECO:0000313" key="10">
    <source>
        <dbReference type="Proteomes" id="UP000887013"/>
    </source>
</evidence>
<dbReference type="OrthoDB" id="6258237at2759"/>
<evidence type="ECO:0000313" key="9">
    <source>
        <dbReference type="EMBL" id="GFS49468.1"/>
    </source>
</evidence>
<protein>
    <recommendedName>
        <fullName evidence="8">MARVEL domain-containing protein</fullName>
    </recommendedName>
</protein>
<dbReference type="PROSITE" id="PS51225">
    <property type="entry name" value="MARVEL"/>
    <property type="match status" value="1"/>
</dbReference>
<gene>
    <name evidence="9" type="primary">AVEN_237032_1</name>
    <name evidence="9" type="ORF">NPIL_411441</name>
</gene>
<evidence type="ECO:0000256" key="7">
    <source>
        <dbReference type="SAM" id="Phobius"/>
    </source>
</evidence>
<feature type="domain" description="MARVEL" evidence="8">
    <location>
        <begin position="24"/>
        <end position="155"/>
    </location>
</feature>
<comment type="caution">
    <text evidence="9">The sequence shown here is derived from an EMBL/GenBank/DDBJ whole genome shotgun (WGS) entry which is preliminary data.</text>
</comment>
<keyword evidence="4 5" id="KW-0472">Membrane</keyword>